<dbReference type="EnsemblPlants" id="KQL01246">
    <property type="protein sequence ID" value="KQL01246"/>
    <property type="gene ID" value="SETIT_015938mg"/>
</dbReference>
<evidence type="ECO:0000313" key="2">
    <source>
        <dbReference type="Proteomes" id="UP000004995"/>
    </source>
</evidence>
<dbReference type="Gramene" id="KQL01246">
    <property type="protein sequence ID" value="KQL01246"/>
    <property type="gene ID" value="SETIT_015938mg"/>
</dbReference>
<dbReference type="InParanoid" id="K3YNU6"/>
<organism evidence="1 2">
    <name type="scientific">Setaria italica</name>
    <name type="common">Foxtail millet</name>
    <name type="synonym">Panicum italicum</name>
    <dbReference type="NCBI Taxonomy" id="4555"/>
    <lineage>
        <taxon>Eukaryota</taxon>
        <taxon>Viridiplantae</taxon>
        <taxon>Streptophyta</taxon>
        <taxon>Embryophyta</taxon>
        <taxon>Tracheophyta</taxon>
        <taxon>Spermatophyta</taxon>
        <taxon>Magnoliopsida</taxon>
        <taxon>Liliopsida</taxon>
        <taxon>Poales</taxon>
        <taxon>Poaceae</taxon>
        <taxon>PACMAD clade</taxon>
        <taxon>Panicoideae</taxon>
        <taxon>Panicodae</taxon>
        <taxon>Paniceae</taxon>
        <taxon>Cenchrinae</taxon>
        <taxon>Setaria</taxon>
    </lineage>
</organism>
<dbReference type="AlphaFoldDB" id="K3YNU6"/>
<dbReference type="Proteomes" id="UP000004995">
    <property type="component" value="Unassembled WGS sequence"/>
</dbReference>
<dbReference type="HOGENOM" id="CLU_2473252_0_0_1"/>
<protein>
    <submittedName>
        <fullName evidence="1">Uncharacterized protein</fullName>
    </submittedName>
</protein>
<reference evidence="2" key="1">
    <citation type="journal article" date="2012" name="Nat. Biotechnol.">
        <title>Reference genome sequence of the model plant Setaria.</title>
        <authorList>
            <person name="Bennetzen J.L."/>
            <person name="Schmutz J."/>
            <person name="Wang H."/>
            <person name="Percifield R."/>
            <person name="Hawkins J."/>
            <person name="Pontaroli A.C."/>
            <person name="Estep M."/>
            <person name="Feng L."/>
            <person name="Vaughn J.N."/>
            <person name="Grimwood J."/>
            <person name="Jenkins J."/>
            <person name="Barry K."/>
            <person name="Lindquist E."/>
            <person name="Hellsten U."/>
            <person name="Deshpande S."/>
            <person name="Wang X."/>
            <person name="Wu X."/>
            <person name="Mitros T."/>
            <person name="Triplett J."/>
            <person name="Yang X."/>
            <person name="Ye C.Y."/>
            <person name="Mauro-Herrera M."/>
            <person name="Wang L."/>
            <person name="Li P."/>
            <person name="Sharma M."/>
            <person name="Sharma R."/>
            <person name="Ronald P.C."/>
            <person name="Panaud O."/>
            <person name="Kellogg E.A."/>
            <person name="Brutnell T.P."/>
            <person name="Doust A.N."/>
            <person name="Tuskan G.A."/>
            <person name="Rokhsar D."/>
            <person name="Devos K.M."/>
        </authorList>
    </citation>
    <scope>NUCLEOTIDE SEQUENCE [LARGE SCALE GENOMIC DNA]</scope>
    <source>
        <strain evidence="2">cv. Yugu1</strain>
    </source>
</reference>
<keyword evidence="2" id="KW-1185">Reference proteome</keyword>
<reference evidence="1" key="2">
    <citation type="submission" date="2018-08" db="UniProtKB">
        <authorList>
            <consortium name="EnsemblPlants"/>
        </authorList>
    </citation>
    <scope>IDENTIFICATION</scope>
    <source>
        <strain evidence="1">Yugu1</strain>
    </source>
</reference>
<accession>K3YNU6</accession>
<sequence>MELEFQLPLSLFLSSCFSLHPSIILSAVVVGVVDSRVGGNGGVWTGAVGLLGARSRVLIRLPLPRISRGEREGGKQVVASMRGMMDGM</sequence>
<evidence type="ECO:0000313" key="1">
    <source>
        <dbReference type="EnsemblPlants" id="KQL01246"/>
    </source>
</evidence>
<name>K3YNU6_SETIT</name>
<proteinExistence type="predicted"/>
<dbReference type="EMBL" id="AGNK02003662">
    <property type="status" value="NOT_ANNOTATED_CDS"/>
    <property type="molecule type" value="Genomic_DNA"/>
</dbReference>